<reference evidence="7 8" key="1">
    <citation type="journal article" date="2020" name="Insects">
        <title>Bacteria Belonging to Pseudomonas typographi sp. nov. from the Bark Beetle Ips typographus Have Genomic Potential to Aid in the Host Ecology.</title>
        <authorList>
            <person name="Peral-Aranega E."/>
            <person name="Saati-Santamaria Z."/>
            <person name="Kolarik M."/>
            <person name="Rivas R."/>
            <person name="Garcia-Fraile P."/>
        </authorList>
    </citation>
    <scope>NUCLEOTIDE SEQUENCE [LARGE SCALE GENOMIC DNA]</scope>
    <source>
        <strain evidence="7 8">CA3A</strain>
    </source>
</reference>
<dbReference type="PANTHER" id="PTHR30011:SF16">
    <property type="entry name" value="C2H2 FINGER DOMAIN TRANSCRIPTION FACTOR (EUROFUNG)-RELATED"/>
    <property type="match status" value="1"/>
</dbReference>
<evidence type="ECO:0000256" key="5">
    <source>
        <dbReference type="ARBA" id="ARBA00033748"/>
    </source>
</evidence>
<sequence length="437" mass="48034">MSTRKHMHLMLQIGIIGNHHAAWRHKNSRIKELHSLSLHADTARWAEQACLDSIFQADVIGRWGGATYAPDDHLEALTLLSALSAVTDKIGLIGTVSTSFSHPFNLARQFASLDHLSNGRAGWNIVTSAYGEKNFGVDELPHHDVRYARAAEFVEAASQLWNSWETDAIVADTQTGIYADESKIHRIDFNGPHFQIQGPLNLPRSPQGRPVFVQAGSSEQGRDLAARFAEVIFTAQPSLKEAQAFYRDIKQRAVAHGRHADSIKVLVGLNAIVADTDQAAEQVRQGLAEGIHEGNGRLLLSAILGEIDLSGLPLDEPLPADIFREEKDINRRQSRFGVFKRLALEDRLTLRQLMEIEALAAGHWVATGSGKTVARQMIEYFDQQAADGFVFLPSHVPEGVTSVLQSVVPELQKAGYFRTAYEASTLRGHLGLAPLAG</sequence>
<dbReference type="Proteomes" id="UP000805841">
    <property type="component" value="Unassembled WGS sequence"/>
</dbReference>
<evidence type="ECO:0000259" key="6">
    <source>
        <dbReference type="Pfam" id="PF00296"/>
    </source>
</evidence>
<dbReference type="CDD" id="cd01095">
    <property type="entry name" value="Nitrilotriacetate_monoxgenase"/>
    <property type="match status" value="1"/>
</dbReference>
<accession>A0ABR7Z304</accession>
<feature type="domain" description="Luciferase-like" evidence="6">
    <location>
        <begin position="18"/>
        <end position="320"/>
    </location>
</feature>
<dbReference type="PANTHER" id="PTHR30011">
    <property type="entry name" value="ALKANESULFONATE MONOOXYGENASE-RELATED"/>
    <property type="match status" value="1"/>
</dbReference>
<comment type="similarity">
    <text evidence="5">Belongs to the NtaA/SnaA/DszA monooxygenase family.</text>
</comment>
<dbReference type="Pfam" id="PF00296">
    <property type="entry name" value="Bac_luciferase"/>
    <property type="match status" value="1"/>
</dbReference>
<dbReference type="InterPro" id="IPR036661">
    <property type="entry name" value="Luciferase-like_sf"/>
</dbReference>
<dbReference type="Gene3D" id="3.20.20.30">
    <property type="entry name" value="Luciferase-like domain"/>
    <property type="match status" value="1"/>
</dbReference>
<evidence type="ECO:0000256" key="1">
    <source>
        <dbReference type="ARBA" id="ARBA00022630"/>
    </source>
</evidence>
<keyword evidence="1" id="KW-0285">Flavoprotein</keyword>
<keyword evidence="4" id="KW-0503">Monooxygenase</keyword>
<evidence type="ECO:0000256" key="3">
    <source>
        <dbReference type="ARBA" id="ARBA00023002"/>
    </source>
</evidence>
<dbReference type="SUPFAM" id="SSF51679">
    <property type="entry name" value="Bacterial luciferase-like"/>
    <property type="match status" value="1"/>
</dbReference>
<dbReference type="InterPro" id="IPR051260">
    <property type="entry name" value="Diverse_substr_monoxygenases"/>
</dbReference>
<dbReference type="RefSeq" id="WP_190421452.1">
    <property type="nucleotide sequence ID" value="NZ_JAAOCA010000015.1"/>
</dbReference>
<protein>
    <submittedName>
        <fullName evidence="7">LLM class flavin-dependent oxidoreductase</fullName>
    </submittedName>
</protein>
<dbReference type="NCBIfam" id="TIGR03860">
    <property type="entry name" value="FMN_nitrolo"/>
    <property type="match status" value="1"/>
</dbReference>
<dbReference type="PIRSF" id="PIRSF000337">
    <property type="entry name" value="NTA_MOA"/>
    <property type="match status" value="1"/>
</dbReference>
<keyword evidence="3" id="KW-0560">Oxidoreductase</keyword>
<comment type="caution">
    <text evidence="7">The sequence shown here is derived from an EMBL/GenBank/DDBJ whole genome shotgun (WGS) entry which is preliminary data.</text>
</comment>
<name>A0ABR7Z304_9PSED</name>
<gene>
    <name evidence="7" type="ORF">HAQ05_13690</name>
</gene>
<organism evidence="7 8">
    <name type="scientific">Pseudomonas typographi</name>
    <dbReference type="NCBI Taxonomy" id="2715964"/>
    <lineage>
        <taxon>Bacteria</taxon>
        <taxon>Pseudomonadati</taxon>
        <taxon>Pseudomonadota</taxon>
        <taxon>Gammaproteobacteria</taxon>
        <taxon>Pseudomonadales</taxon>
        <taxon>Pseudomonadaceae</taxon>
        <taxon>Pseudomonas</taxon>
    </lineage>
</organism>
<evidence type="ECO:0000313" key="8">
    <source>
        <dbReference type="Proteomes" id="UP000805841"/>
    </source>
</evidence>
<evidence type="ECO:0000256" key="4">
    <source>
        <dbReference type="ARBA" id="ARBA00023033"/>
    </source>
</evidence>
<dbReference type="EMBL" id="JAAOCA010000015">
    <property type="protein sequence ID" value="MBD1599752.1"/>
    <property type="molecule type" value="Genomic_DNA"/>
</dbReference>
<keyword evidence="2" id="KW-0288">FMN</keyword>
<evidence type="ECO:0000256" key="2">
    <source>
        <dbReference type="ARBA" id="ARBA00022643"/>
    </source>
</evidence>
<evidence type="ECO:0000313" key="7">
    <source>
        <dbReference type="EMBL" id="MBD1599752.1"/>
    </source>
</evidence>
<proteinExistence type="inferred from homology"/>
<dbReference type="InterPro" id="IPR016215">
    <property type="entry name" value="NTA_MOA"/>
</dbReference>
<keyword evidence="8" id="KW-1185">Reference proteome</keyword>
<dbReference type="InterPro" id="IPR011251">
    <property type="entry name" value="Luciferase-like_dom"/>
</dbReference>